<dbReference type="EMBL" id="WQPS01000012">
    <property type="protein sequence ID" value="MBT9810272.1"/>
    <property type="molecule type" value="Genomic_DNA"/>
</dbReference>
<reference evidence="3 5" key="2">
    <citation type="submission" date="2024-06" db="EMBL/GenBank/DDBJ databases">
        <title>Genomic Encyclopedia of Type Strains, Phase IV (KMG-IV): sequencing the most valuable type-strain genomes for metagenomic binning, comparative biology and taxonomic classification.</title>
        <authorList>
            <person name="Goeker M."/>
        </authorList>
    </citation>
    <scope>NUCLEOTIDE SEQUENCE [LARGE SCALE GENOMIC DNA]</scope>
    <source>
        <strain evidence="3 5">DSM 19261</strain>
    </source>
</reference>
<protein>
    <submittedName>
        <fullName evidence="2">Uncharacterized protein</fullName>
    </submittedName>
</protein>
<gene>
    <name evidence="3" type="ORF">ABID13_000489</name>
    <name evidence="2" type="ORF">GPL26_11550</name>
</gene>
<evidence type="ECO:0000313" key="2">
    <source>
        <dbReference type="EMBL" id="MBT9810272.1"/>
    </source>
</evidence>
<organism evidence="2 4">
    <name type="scientific">Enterocloster citroniae</name>
    <dbReference type="NCBI Taxonomy" id="358743"/>
    <lineage>
        <taxon>Bacteria</taxon>
        <taxon>Bacillati</taxon>
        <taxon>Bacillota</taxon>
        <taxon>Clostridia</taxon>
        <taxon>Lachnospirales</taxon>
        <taxon>Lachnospiraceae</taxon>
        <taxon>Enterocloster</taxon>
    </lineage>
</organism>
<evidence type="ECO:0000313" key="3">
    <source>
        <dbReference type="EMBL" id="MET3568870.1"/>
    </source>
</evidence>
<feature type="region of interest" description="Disordered" evidence="1">
    <location>
        <begin position="1"/>
        <end position="59"/>
    </location>
</feature>
<dbReference type="Proteomes" id="UP001549200">
    <property type="component" value="Unassembled WGS sequence"/>
</dbReference>
<dbReference type="AlphaFoldDB" id="A0AA41FEL2"/>
<keyword evidence="5" id="KW-1185">Reference proteome</keyword>
<dbReference type="GeneID" id="93161771"/>
<sequence length="59" mass="6752">MWPKRSRGSRAASQDEQPDLAALSSYSNSVGNGIGKMSHYNEKEGERKWHYCIPRNKKN</sequence>
<evidence type="ECO:0000256" key="1">
    <source>
        <dbReference type="SAM" id="MobiDB-lite"/>
    </source>
</evidence>
<dbReference type="Proteomes" id="UP000708338">
    <property type="component" value="Unassembled WGS sequence"/>
</dbReference>
<comment type="caution">
    <text evidence="2">The sequence shown here is derived from an EMBL/GenBank/DDBJ whole genome shotgun (WGS) entry which is preliminary data.</text>
</comment>
<evidence type="ECO:0000313" key="5">
    <source>
        <dbReference type="Proteomes" id="UP001549200"/>
    </source>
</evidence>
<dbReference type="EMBL" id="JBEPLZ010000002">
    <property type="protein sequence ID" value="MET3568870.1"/>
    <property type="molecule type" value="Genomic_DNA"/>
</dbReference>
<dbReference type="RefSeq" id="WP_040415186.1">
    <property type="nucleotide sequence ID" value="NZ_CABJDD010000003.1"/>
</dbReference>
<accession>A0AA41FEL2</accession>
<evidence type="ECO:0000313" key="4">
    <source>
        <dbReference type="Proteomes" id="UP000708338"/>
    </source>
</evidence>
<proteinExistence type="predicted"/>
<name>A0AA41FEL2_9FIRM</name>
<feature type="compositionally biased region" description="Basic and acidic residues" evidence="1">
    <location>
        <begin position="39"/>
        <end position="49"/>
    </location>
</feature>
<reference evidence="2" key="1">
    <citation type="journal article" date="2021" name="Gut Microbes">
        <title>A synthetic consortium of 100 gut commensals modulates the composition and function in a colon model of the microbiome of elderly subjects.</title>
        <authorList>
            <person name="Perez M."/>
            <person name="Ntemiri A."/>
            <person name="Tan H."/>
            <person name="Harris H.M.B."/>
            <person name="Roager H.M."/>
            <person name="Ribiere C."/>
            <person name="O'Toole P.W."/>
        </authorList>
    </citation>
    <scope>NUCLEOTIDE SEQUENCE</scope>
    <source>
        <strain evidence="2">MCC335</strain>
    </source>
</reference>